<comment type="caution">
    <text evidence="1">The sequence shown here is derived from an EMBL/GenBank/DDBJ whole genome shotgun (WGS) entry which is preliminary data.</text>
</comment>
<protein>
    <submittedName>
        <fullName evidence="1">Type 3 restriction-modification system methylation subunit</fullName>
        <ecNumber evidence="1">2.1.1.72</ecNumber>
    </submittedName>
</protein>
<dbReference type="AlphaFoldDB" id="A0A1X4XVT2"/>
<gene>
    <name evidence="1" type="ORF">DESAMIL20_1206</name>
</gene>
<organism evidence="1 2">
    <name type="scientific">Desulfurella amilsii</name>
    <dbReference type="NCBI Taxonomy" id="1562698"/>
    <lineage>
        <taxon>Bacteria</taxon>
        <taxon>Pseudomonadati</taxon>
        <taxon>Campylobacterota</taxon>
        <taxon>Desulfurellia</taxon>
        <taxon>Desulfurellales</taxon>
        <taxon>Desulfurellaceae</taxon>
        <taxon>Desulfurella</taxon>
    </lineage>
</organism>
<evidence type="ECO:0000313" key="2">
    <source>
        <dbReference type="Proteomes" id="UP000194141"/>
    </source>
</evidence>
<dbReference type="GO" id="GO:0032259">
    <property type="term" value="P:methylation"/>
    <property type="evidence" value="ECO:0007669"/>
    <property type="project" value="UniProtKB-KW"/>
</dbReference>
<keyword evidence="2" id="KW-1185">Reference proteome</keyword>
<dbReference type="EC" id="2.1.1.72" evidence="1"/>
<accession>A0A1X4XVT2</accession>
<dbReference type="EMBL" id="MDSU01000018">
    <property type="protein sequence ID" value="OSS41653.1"/>
    <property type="molecule type" value="Genomic_DNA"/>
</dbReference>
<proteinExistence type="predicted"/>
<dbReference type="GO" id="GO:0009007">
    <property type="term" value="F:site-specific DNA-methyltransferase (adenine-specific) activity"/>
    <property type="evidence" value="ECO:0007669"/>
    <property type="project" value="UniProtKB-EC"/>
</dbReference>
<dbReference type="RefSeq" id="WP_158090541.1">
    <property type="nucleotide sequence ID" value="NZ_MDSU01000018.1"/>
</dbReference>
<sequence>MKMLNSLYPNQELSNEGCFKEASEYQVMVKVVDVFGNDTNKVLKVRVK</sequence>
<keyword evidence="1" id="KW-0489">Methyltransferase</keyword>
<dbReference type="Proteomes" id="UP000194141">
    <property type="component" value="Unassembled WGS sequence"/>
</dbReference>
<name>A0A1X4XVT2_9BACT</name>
<keyword evidence="1" id="KW-0808">Transferase</keyword>
<reference evidence="1 2" key="1">
    <citation type="journal article" date="2017" name="Front. Microbiol.">
        <title>Genome Sequence of Desulfurella amilsii Strain TR1 and Comparative Genomics of Desulfurellaceae Family.</title>
        <authorList>
            <person name="Florentino A.P."/>
            <person name="Stams A.J."/>
            <person name="Sanchez-Andrea I."/>
        </authorList>
    </citation>
    <scope>NUCLEOTIDE SEQUENCE [LARGE SCALE GENOMIC DNA]</scope>
    <source>
        <strain evidence="1 2">TR1</strain>
    </source>
</reference>
<evidence type="ECO:0000313" key="1">
    <source>
        <dbReference type="EMBL" id="OSS41653.1"/>
    </source>
</evidence>